<evidence type="ECO:0000256" key="2">
    <source>
        <dbReference type="ARBA" id="ARBA00022475"/>
    </source>
</evidence>
<feature type="transmembrane region" description="Helical" evidence="6">
    <location>
        <begin position="379"/>
        <end position="398"/>
    </location>
</feature>
<feature type="transmembrane region" description="Helical" evidence="6">
    <location>
        <begin position="42"/>
        <end position="62"/>
    </location>
</feature>
<feature type="transmembrane region" description="Helical" evidence="6">
    <location>
        <begin position="159"/>
        <end position="180"/>
    </location>
</feature>
<reference evidence="7 8" key="1">
    <citation type="submission" date="2024-12" db="EMBL/GenBank/DDBJ databases">
        <authorList>
            <person name="Lee Y."/>
        </authorList>
    </citation>
    <scope>NUCLEOTIDE SEQUENCE [LARGE SCALE GENOMIC DNA]</scope>
    <source>
        <strain evidence="7 8">03SUJ4</strain>
    </source>
</reference>
<keyword evidence="5 6" id="KW-0472">Membrane</keyword>
<dbReference type="Proteomes" id="UP001634747">
    <property type="component" value="Unassembled WGS sequence"/>
</dbReference>
<name>A0ABW9KQH7_9BACT</name>
<feature type="transmembrane region" description="Helical" evidence="6">
    <location>
        <begin position="92"/>
        <end position="116"/>
    </location>
</feature>
<feature type="transmembrane region" description="Helical" evidence="6">
    <location>
        <begin position="128"/>
        <end position="147"/>
    </location>
</feature>
<feature type="transmembrane region" description="Helical" evidence="6">
    <location>
        <begin position="341"/>
        <end position="359"/>
    </location>
</feature>
<protein>
    <recommendedName>
        <fullName evidence="9">Membrane protein involved in the export of O-antigen and teichoic acid</fullName>
    </recommendedName>
</protein>
<evidence type="ECO:0000256" key="5">
    <source>
        <dbReference type="ARBA" id="ARBA00023136"/>
    </source>
</evidence>
<accession>A0ABW9KQH7</accession>
<keyword evidence="8" id="KW-1185">Reference proteome</keyword>
<keyword evidence="2" id="KW-1003">Cell membrane</keyword>
<feature type="transmembrane region" description="Helical" evidence="6">
    <location>
        <begin position="404"/>
        <end position="423"/>
    </location>
</feature>
<comment type="caution">
    <text evidence="7">The sequence shown here is derived from an EMBL/GenBank/DDBJ whole genome shotgun (WGS) entry which is preliminary data.</text>
</comment>
<dbReference type="PANTHER" id="PTHR30250">
    <property type="entry name" value="PST FAMILY PREDICTED COLANIC ACID TRANSPORTER"/>
    <property type="match status" value="1"/>
</dbReference>
<feature type="transmembrane region" description="Helical" evidence="6">
    <location>
        <begin position="461"/>
        <end position="485"/>
    </location>
</feature>
<dbReference type="EMBL" id="JBJYXY010000001">
    <property type="protein sequence ID" value="MFN2977140.1"/>
    <property type="molecule type" value="Genomic_DNA"/>
</dbReference>
<keyword evidence="3 6" id="KW-0812">Transmembrane</keyword>
<feature type="transmembrane region" description="Helical" evidence="6">
    <location>
        <begin position="252"/>
        <end position="272"/>
    </location>
</feature>
<dbReference type="RefSeq" id="WP_263414688.1">
    <property type="nucleotide sequence ID" value="NZ_BAABBH010000001.1"/>
</dbReference>
<feature type="transmembrane region" description="Helical" evidence="6">
    <location>
        <begin position="312"/>
        <end position="335"/>
    </location>
</feature>
<comment type="subcellular location">
    <subcellularLocation>
        <location evidence="1">Cell membrane</location>
        <topology evidence="1">Multi-pass membrane protein</topology>
    </subcellularLocation>
</comment>
<dbReference type="PANTHER" id="PTHR30250:SF26">
    <property type="entry name" value="PSMA PROTEIN"/>
    <property type="match status" value="1"/>
</dbReference>
<feature type="transmembrane region" description="Helical" evidence="6">
    <location>
        <begin position="435"/>
        <end position="455"/>
    </location>
</feature>
<evidence type="ECO:0000313" key="8">
    <source>
        <dbReference type="Proteomes" id="UP001634747"/>
    </source>
</evidence>
<evidence type="ECO:0000313" key="7">
    <source>
        <dbReference type="EMBL" id="MFN2977140.1"/>
    </source>
</evidence>
<gene>
    <name evidence="7" type="ORF">ACK2TP_15310</name>
</gene>
<evidence type="ECO:0000256" key="3">
    <source>
        <dbReference type="ARBA" id="ARBA00022692"/>
    </source>
</evidence>
<dbReference type="InterPro" id="IPR050833">
    <property type="entry name" value="Poly_Biosynth_Transport"/>
</dbReference>
<evidence type="ECO:0008006" key="9">
    <source>
        <dbReference type="Google" id="ProtNLM"/>
    </source>
</evidence>
<organism evidence="7 8">
    <name type="scientific">Terriglobus aquaticus</name>
    <dbReference type="NCBI Taxonomy" id="940139"/>
    <lineage>
        <taxon>Bacteria</taxon>
        <taxon>Pseudomonadati</taxon>
        <taxon>Acidobacteriota</taxon>
        <taxon>Terriglobia</taxon>
        <taxon>Terriglobales</taxon>
        <taxon>Acidobacteriaceae</taxon>
        <taxon>Terriglobus</taxon>
    </lineage>
</organism>
<proteinExistence type="predicted"/>
<evidence type="ECO:0000256" key="1">
    <source>
        <dbReference type="ARBA" id="ARBA00004651"/>
    </source>
</evidence>
<evidence type="ECO:0000256" key="4">
    <source>
        <dbReference type="ARBA" id="ARBA00022989"/>
    </source>
</evidence>
<sequence length="509" mass="56323">MSLRRLLQILLTGFVGQGLTVLTQLLVPPFFFKFYPSGIETYGEWLALTAAVSYLNTLNYGIQTYASNQITILYNGGDLPGARTIQASAFRLLLLIASVFSIGGLIVFVLPVAGWLRLHHVTPSAAAVTLYLIILQISGNMFLSLLTNSYMAVGLLHRGNYISSAQRLLMILSMAAAIFFRASFPVLAGLQLASYLVFLLFALVDLRRIAPALVPSLSAGSWSTVRAILKPSGHFGLISIAGFLTWQGPILVIQRVMGPGTVALFGVVRVVFQMSRQLLSMASSVFAQDITLMVGRQDWPRLRRLYDLSERLVLFLIPVVSIGSLLMCPLLFTVWLHKRHLYQPELCFLMALVSAVLGLKEHKTQFQSSSNEHEELSTFILIGYSVMLAVAVPVMHRFGLPGFIVTWLTWEIIQTAGVVRLNTRLFPVEYQFGKGLLWRFCGFIVVAFAAVAWPALREAHWSLPVGVAAAVGTSLLLAAAAWPTFQMGELVQILRERIQRRRLQTAEPV</sequence>
<evidence type="ECO:0000256" key="6">
    <source>
        <dbReference type="SAM" id="Phobius"/>
    </source>
</evidence>
<keyword evidence="4 6" id="KW-1133">Transmembrane helix</keyword>